<dbReference type="Proteomes" id="UP000637774">
    <property type="component" value="Unassembled WGS sequence"/>
</dbReference>
<proteinExistence type="predicted"/>
<gene>
    <name evidence="2" type="ORF">GCM10011495_39430</name>
</gene>
<dbReference type="PANTHER" id="PTHR13696:SF52">
    <property type="entry name" value="PARA FAMILY PROTEIN CT_582"/>
    <property type="match status" value="1"/>
</dbReference>
<dbReference type="PANTHER" id="PTHR13696">
    <property type="entry name" value="P-LOOP CONTAINING NUCLEOSIDE TRIPHOSPHATE HYDROLASE"/>
    <property type="match status" value="1"/>
</dbReference>
<name>A0ABQ2AJI4_9BACT</name>
<evidence type="ECO:0000313" key="3">
    <source>
        <dbReference type="Proteomes" id="UP000637774"/>
    </source>
</evidence>
<dbReference type="InterPro" id="IPR050678">
    <property type="entry name" value="DNA_Partitioning_ATPase"/>
</dbReference>
<accession>A0ABQ2AJI4</accession>
<evidence type="ECO:0000313" key="2">
    <source>
        <dbReference type="EMBL" id="GGH91402.1"/>
    </source>
</evidence>
<organism evidence="2 3">
    <name type="scientific">Hymenobacter frigidus</name>
    <dbReference type="NCBI Taxonomy" id="1524095"/>
    <lineage>
        <taxon>Bacteria</taxon>
        <taxon>Pseudomonadati</taxon>
        <taxon>Bacteroidota</taxon>
        <taxon>Cytophagia</taxon>
        <taxon>Cytophagales</taxon>
        <taxon>Hymenobacteraceae</taxon>
        <taxon>Hymenobacter</taxon>
    </lineage>
</organism>
<dbReference type="RefSeq" id="WP_188563815.1">
    <property type="nucleotide sequence ID" value="NZ_BMGY01000072.1"/>
</dbReference>
<keyword evidence="3" id="KW-1185">Reference proteome</keyword>
<dbReference type="Pfam" id="PF13614">
    <property type="entry name" value="AAA_31"/>
    <property type="match status" value="1"/>
</dbReference>
<reference evidence="3" key="1">
    <citation type="journal article" date="2019" name="Int. J. Syst. Evol. Microbiol.">
        <title>The Global Catalogue of Microorganisms (GCM) 10K type strain sequencing project: providing services to taxonomists for standard genome sequencing and annotation.</title>
        <authorList>
            <consortium name="The Broad Institute Genomics Platform"/>
            <consortium name="The Broad Institute Genome Sequencing Center for Infectious Disease"/>
            <person name="Wu L."/>
            <person name="Ma J."/>
        </authorList>
    </citation>
    <scope>NUCLEOTIDE SEQUENCE [LARGE SCALE GENOMIC DNA]</scope>
    <source>
        <strain evidence="3">CGMCC 1.14966</strain>
    </source>
</reference>
<dbReference type="CDD" id="cd02042">
    <property type="entry name" value="ParAB_family"/>
    <property type="match status" value="1"/>
</dbReference>
<sequence length="257" mass="28207">MRILTFANNKGGVGKTTSALSVAHRLAELGNQVLFIDADPQANASTASGLPAEHPHLGLALTEGEGVPTLASLCYPLSPGLSMVRSARIMAQQEKGFGNSPDYQFFFRHQLEDVRSRFNYVIIDTAPNLGPLTVSALVASEAVFIPLQPNLFGSEGMTALIEMVARLKRNFNPQLRVGGIFFTKYSPTYRKALHHQYARDLQADPALSALIMRQSIRENVSLDEAQSMQRPIYDWAPNSNGAADYRSLTDEILTRIS</sequence>
<dbReference type="PIRSF" id="PIRSF009320">
    <property type="entry name" value="Nuc_binding_HP_1000"/>
    <property type="match status" value="1"/>
</dbReference>
<feature type="domain" description="AAA" evidence="1">
    <location>
        <begin position="1"/>
        <end position="176"/>
    </location>
</feature>
<protein>
    <submittedName>
        <fullName evidence="2">Chromosome partitioning protein Soj</fullName>
    </submittedName>
</protein>
<dbReference type="SUPFAM" id="SSF52540">
    <property type="entry name" value="P-loop containing nucleoside triphosphate hydrolases"/>
    <property type="match status" value="1"/>
</dbReference>
<dbReference type="EMBL" id="BMGY01000072">
    <property type="protein sequence ID" value="GGH91402.1"/>
    <property type="molecule type" value="Genomic_DNA"/>
</dbReference>
<evidence type="ECO:0000259" key="1">
    <source>
        <dbReference type="Pfam" id="PF13614"/>
    </source>
</evidence>
<dbReference type="InterPro" id="IPR027417">
    <property type="entry name" value="P-loop_NTPase"/>
</dbReference>
<dbReference type="InterPro" id="IPR025669">
    <property type="entry name" value="AAA_dom"/>
</dbReference>
<comment type="caution">
    <text evidence="2">The sequence shown here is derived from an EMBL/GenBank/DDBJ whole genome shotgun (WGS) entry which is preliminary data.</text>
</comment>
<dbReference type="Gene3D" id="3.40.50.300">
    <property type="entry name" value="P-loop containing nucleotide triphosphate hydrolases"/>
    <property type="match status" value="1"/>
</dbReference>